<accession>A0ABN8PCE5</accession>
<comment type="caution">
    <text evidence="1">The sequence shown here is derived from an EMBL/GenBank/DDBJ whole genome shotgun (WGS) entry which is preliminary data.</text>
</comment>
<dbReference type="EMBL" id="CALNXI010000792">
    <property type="protein sequence ID" value="CAH3139998.1"/>
    <property type="molecule type" value="Genomic_DNA"/>
</dbReference>
<protein>
    <submittedName>
        <fullName evidence="1">Uncharacterized protein</fullName>
    </submittedName>
</protein>
<dbReference type="PANTHER" id="PTHR46601:SF1">
    <property type="entry name" value="ADF-H DOMAIN-CONTAINING PROTEIN"/>
    <property type="match status" value="1"/>
</dbReference>
<dbReference type="Proteomes" id="UP001159427">
    <property type="component" value="Unassembled WGS sequence"/>
</dbReference>
<evidence type="ECO:0000313" key="1">
    <source>
        <dbReference type="EMBL" id="CAH3139998.1"/>
    </source>
</evidence>
<organism evidence="1 2">
    <name type="scientific">Porites evermanni</name>
    <dbReference type="NCBI Taxonomy" id="104178"/>
    <lineage>
        <taxon>Eukaryota</taxon>
        <taxon>Metazoa</taxon>
        <taxon>Cnidaria</taxon>
        <taxon>Anthozoa</taxon>
        <taxon>Hexacorallia</taxon>
        <taxon>Scleractinia</taxon>
        <taxon>Fungiina</taxon>
        <taxon>Poritidae</taxon>
        <taxon>Porites</taxon>
    </lineage>
</organism>
<keyword evidence="2" id="KW-1185">Reference proteome</keyword>
<reference evidence="1 2" key="1">
    <citation type="submission" date="2022-05" db="EMBL/GenBank/DDBJ databases">
        <authorList>
            <consortium name="Genoscope - CEA"/>
            <person name="William W."/>
        </authorList>
    </citation>
    <scope>NUCLEOTIDE SEQUENCE [LARGE SCALE GENOMIC DNA]</scope>
</reference>
<evidence type="ECO:0000313" key="2">
    <source>
        <dbReference type="Proteomes" id="UP001159427"/>
    </source>
</evidence>
<sequence>MGTCTIAAAKEDLISQFKPFGRHVYNIRWKFKELRHLKDSLEQGKLWCTMLYAVFSHELCQDKVNAYVFNGAILEKLKEVTSVKTVLYRSDGAGSQLKNRYNLASLLYHEKDFNCKATWNFFETVHGKGPVDGVGGEVKRSVWWAILQSNTVITNAENFF</sequence>
<dbReference type="PANTHER" id="PTHR46601">
    <property type="entry name" value="ULP_PROTEASE DOMAIN-CONTAINING PROTEIN"/>
    <property type="match status" value="1"/>
</dbReference>
<proteinExistence type="predicted"/>
<name>A0ABN8PCE5_9CNID</name>
<gene>
    <name evidence="1" type="ORF">PEVE_00041547</name>
</gene>